<dbReference type="Gene3D" id="3.40.50.10360">
    <property type="entry name" value="Hypothetical protein TT1679"/>
    <property type="match status" value="1"/>
</dbReference>
<dbReference type="InterPro" id="IPR028345">
    <property type="entry name" value="Antibiotic_NAT-like"/>
</dbReference>
<dbReference type="PIRSF" id="PIRSF007510">
    <property type="entry name" value="UCP007510"/>
    <property type="match status" value="1"/>
</dbReference>
<organism evidence="2 3">
    <name type="scientific">Oceanobacillus zhaokaii</name>
    <dbReference type="NCBI Taxonomy" id="2052660"/>
    <lineage>
        <taxon>Bacteria</taxon>
        <taxon>Bacillati</taxon>
        <taxon>Bacillota</taxon>
        <taxon>Bacilli</taxon>
        <taxon>Bacillales</taxon>
        <taxon>Bacillaceae</taxon>
        <taxon>Oceanobacillus</taxon>
    </lineage>
</organism>
<dbReference type="KEGG" id="ocn:CUC15_17560"/>
<dbReference type="OrthoDB" id="9803187at2"/>
<keyword evidence="3" id="KW-1185">Reference proteome</keyword>
<proteinExistence type="inferred from homology"/>
<dbReference type="NCBIfam" id="TIGR01440">
    <property type="entry name" value="TIGR01440 family protein"/>
    <property type="match status" value="1"/>
</dbReference>
<dbReference type="SUPFAM" id="SSF110710">
    <property type="entry name" value="TTHA0583/YokD-like"/>
    <property type="match status" value="1"/>
</dbReference>
<evidence type="ECO:0000256" key="1">
    <source>
        <dbReference type="HAMAP-Rule" id="MF_00800"/>
    </source>
</evidence>
<dbReference type="Pfam" id="PF04260">
    <property type="entry name" value="DUF436"/>
    <property type="match status" value="1"/>
</dbReference>
<evidence type="ECO:0000313" key="3">
    <source>
        <dbReference type="Proteomes" id="UP000253908"/>
    </source>
</evidence>
<dbReference type="RefSeq" id="WP_114917918.1">
    <property type="nucleotide sequence ID" value="NZ_CP024848.1"/>
</dbReference>
<gene>
    <name evidence="2" type="ORF">CUC15_17560</name>
</gene>
<dbReference type="InterPro" id="IPR006340">
    <property type="entry name" value="DUF436"/>
</dbReference>
<accession>A0A345PKV4</accession>
<dbReference type="AlphaFoldDB" id="A0A345PKV4"/>
<dbReference type="Proteomes" id="UP000253908">
    <property type="component" value="Chromosome"/>
</dbReference>
<evidence type="ECO:0000313" key="2">
    <source>
        <dbReference type="EMBL" id="AXI10634.1"/>
    </source>
</evidence>
<name>A0A345PKV4_9BACI</name>
<reference evidence="3" key="1">
    <citation type="submission" date="2017-11" db="EMBL/GenBank/DDBJ databases">
        <authorList>
            <person name="Zhu W."/>
        </authorList>
    </citation>
    <scope>NUCLEOTIDE SEQUENCE [LARGE SCALE GENOMIC DNA]</scope>
    <source>
        <strain evidence="3">160</strain>
    </source>
</reference>
<dbReference type="HAMAP" id="MF_00800">
    <property type="entry name" value="UPF0340"/>
    <property type="match status" value="1"/>
</dbReference>
<sequence>MENIIQNIKHDIEAVANEWLESNHLHLDEVFVIGCSTSEVIGKHIGTSGSEAVASSIFSAMKRLKQTKNVHLAFQCCEHLNRSLVVERETMQVYRLEEVSAVPVPTAGGSMASYAYKHMEDPVVVEYIQASAGIDIGETMIGMHMKHVAVPLRFTQRTIGEARVTGAFSRPKLIGGKRANYENTREKNMK</sequence>
<dbReference type="EMBL" id="CP024848">
    <property type="protein sequence ID" value="AXI10634.1"/>
    <property type="molecule type" value="Genomic_DNA"/>
</dbReference>
<comment type="similarity">
    <text evidence="1">Belongs to the UPF0340 family.</text>
</comment>
<protein>
    <recommendedName>
        <fullName evidence="1">UPF0340 protein CUC15_17560</fullName>
    </recommendedName>
</protein>